<gene>
    <name evidence="5" type="ORF">ECRASSUSDP1_LOCUS7447</name>
</gene>
<evidence type="ECO:0000256" key="1">
    <source>
        <dbReference type="ARBA" id="ARBA00022741"/>
    </source>
</evidence>
<keyword evidence="1" id="KW-0547">Nucleotide-binding</keyword>
<evidence type="ECO:0000259" key="4">
    <source>
        <dbReference type="Pfam" id="PF10509"/>
    </source>
</evidence>
<dbReference type="InterPro" id="IPR020568">
    <property type="entry name" value="Ribosomal_Su5_D2-typ_SF"/>
</dbReference>
<protein>
    <recommendedName>
        <fullName evidence="7">Galactokinase</fullName>
    </recommendedName>
</protein>
<dbReference type="Proteomes" id="UP001295684">
    <property type="component" value="Unassembled WGS sequence"/>
</dbReference>
<dbReference type="Pfam" id="PF08544">
    <property type="entry name" value="GHMP_kinases_C"/>
    <property type="match status" value="1"/>
</dbReference>
<dbReference type="InterPro" id="IPR013750">
    <property type="entry name" value="GHMP_kinase_C_dom"/>
</dbReference>
<dbReference type="PANTHER" id="PTHR10457">
    <property type="entry name" value="MEVALONATE KINASE/GALACTOKINASE"/>
    <property type="match status" value="1"/>
</dbReference>
<evidence type="ECO:0008006" key="7">
    <source>
        <dbReference type="Google" id="ProtNLM"/>
    </source>
</evidence>
<keyword evidence="6" id="KW-1185">Reference proteome</keyword>
<dbReference type="SUPFAM" id="SSF55060">
    <property type="entry name" value="GHMP Kinase, C-terminal domain"/>
    <property type="match status" value="1"/>
</dbReference>
<reference evidence="5" key="1">
    <citation type="submission" date="2023-07" db="EMBL/GenBank/DDBJ databases">
        <authorList>
            <consortium name="AG Swart"/>
            <person name="Singh M."/>
            <person name="Singh A."/>
            <person name="Seah K."/>
            <person name="Emmerich C."/>
        </authorList>
    </citation>
    <scope>NUCLEOTIDE SEQUENCE</scope>
    <source>
        <strain evidence="5">DP1</strain>
    </source>
</reference>
<dbReference type="GO" id="GO:0005829">
    <property type="term" value="C:cytosol"/>
    <property type="evidence" value="ECO:0007669"/>
    <property type="project" value="TreeGrafter"/>
</dbReference>
<dbReference type="Pfam" id="PF10509">
    <property type="entry name" value="GalKase_gal_bdg"/>
    <property type="match status" value="1"/>
</dbReference>
<evidence type="ECO:0000313" key="5">
    <source>
        <dbReference type="EMBL" id="CAI2366176.1"/>
    </source>
</evidence>
<dbReference type="Gene3D" id="3.30.230.10">
    <property type="match status" value="1"/>
</dbReference>
<dbReference type="Gene3D" id="1.20.1440.340">
    <property type="match status" value="1"/>
</dbReference>
<dbReference type="InterPro" id="IPR014721">
    <property type="entry name" value="Ribsml_uS5_D2-typ_fold_subgr"/>
</dbReference>
<accession>A0AAD1XD47</accession>
<comment type="caution">
    <text evidence="5">The sequence shown here is derived from an EMBL/GenBank/DDBJ whole genome shotgun (WGS) entry which is preliminary data.</text>
</comment>
<proteinExistence type="predicted"/>
<evidence type="ECO:0000259" key="3">
    <source>
        <dbReference type="Pfam" id="PF08544"/>
    </source>
</evidence>
<dbReference type="PIRSF" id="PIRSF000530">
    <property type="entry name" value="Galactokinase"/>
    <property type="match status" value="1"/>
</dbReference>
<keyword evidence="2" id="KW-0067">ATP-binding</keyword>
<feature type="domain" description="GHMP kinase C-terminal" evidence="3">
    <location>
        <begin position="403"/>
        <end position="476"/>
    </location>
</feature>
<dbReference type="AlphaFoldDB" id="A0AAD1XD47"/>
<name>A0AAD1XD47_EUPCR</name>
<evidence type="ECO:0000256" key="2">
    <source>
        <dbReference type="ARBA" id="ARBA00022840"/>
    </source>
</evidence>
<dbReference type="GO" id="GO:0006012">
    <property type="term" value="P:galactose metabolic process"/>
    <property type="evidence" value="ECO:0007669"/>
    <property type="project" value="InterPro"/>
</dbReference>
<dbReference type="InterPro" id="IPR019539">
    <property type="entry name" value="GalKase_N"/>
</dbReference>
<organism evidence="5 6">
    <name type="scientific">Euplotes crassus</name>
    <dbReference type="NCBI Taxonomy" id="5936"/>
    <lineage>
        <taxon>Eukaryota</taxon>
        <taxon>Sar</taxon>
        <taxon>Alveolata</taxon>
        <taxon>Ciliophora</taxon>
        <taxon>Intramacronucleata</taxon>
        <taxon>Spirotrichea</taxon>
        <taxon>Hypotrichia</taxon>
        <taxon>Euplotida</taxon>
        <taxon>Euplotidae</taxon>
        <taxon>Moneuplotes</taxon>
    </lineage>
</organism>
<dbReference type="PRINTS" id="PR00473">
    <property type="entry name" value="GALCTOKINASE"/>
</dbReference>
<feature type="domain" description="Galactokinase N-terminal" evidence="4">
    <location>
        <begin position="55"/>
        <end position="104"/>
    </location>
</feature>
<evidence type="ECO:0000313" key="6">
    <source>
        <dbReference type="Proteomes" id="UP001295684"/>
    </source>
</evidence>
<dbReference type="InterPro" id="IPR000705">
    <property type="entry name" value="Galactokinase"/>
</dbReference>
<dbReference type="EMBL" id="CAMPGE010007255">
    <property type="protein sequence ID" value="CAI2366176.1"/>
    <property type="molecule type" value="Genomic_DNA"/>
</dbReference>
<dbReference type="GO" id="GO:0004335">
    <property type="term" value="F:galactokinase activity"/>
    <property type="evidence" value="ECO:0007669"/>
    <property type="project" value="InterPro"/>
</dbReference>
<dbReference type="PRINTS" id="PR00959">
    <property type="entry name" value="MEVGALKINASE"/>
</dbReference>
<dbReference type="Gene3D" id="3.30.70.3170">
    <property type="match status" value="1"/>
</dbReference>
<dbReference type="PANTHER" id="PTHR10457:SF7">
    <property type="entry name" value="GALACTOKINASE-RELATED"/>
    <property type="match status" value="1"/>
</dbReference>
<dbReference type="InterPro" id="IPR006206">
    <property type="entry name" value="Mevalonate/galactokinase"/>
</dbReference>
<dbReference type="SUPFAM" id="SSF54211">
    <property type="entry name" value="Ribosomal protein S5 domain 2-like"/>
    <property type="match status" value="1"/>
</dbReference>
<sequence length="516" mass="58545">MEASSEAGQSISTEDQTVAETPEFIPVFTKLSDIYTDLDGSLKDVHEGRYLNTTKRFEQLYEQKPEFFIRSPARVTIVGEQISSSGFKDFQVPIDQDVVIAYSKHTKPEIWINNIDMALFPEEILDTDPSQKMREEDTWINHFLAGYKAIMRSTTVEEEISRGFEPVGMKIFIDSLIPFECGLSSGKSFIMCVALLTMHANGLINKIDNQEYVKCINQGLQFIGREHDKIDISYLASKKDDDLDLENSDQIDQINTGNTLKGYSFVISNSLTPSSKFMGLYTRHKKRVVELRIATILLAMEFDKNYDISNAAACQYTSLAQLQKANNWSFEEMLSFIESKLKRGGYSKPELEEALNSSNVVIDLNDVEHIYEVWQNNFKFSINETATHVITEAQRVQKFCKNPTPIELGECMDASQESLKSNFDCSSKELDELISLCKENDALGSKLTGNGWGGCSISLVEDSHLKEFIDSVYTYYSKERAPGEQLWITDDIDRYIFSSKSSAGPCVLDPQYCLWF</sequence>
<dbReference type="GO" id="GO:0005524">
    <property type="term" value="F:ATP binding"/>
    <property type="evidence" value="ECO:0007669"/>
    <property type="project" value="UniProtKB-KW"/>
</dbReference>
<dbReference type="InterPro" id="IPR036554">
    <property type="entry name" value="GHMP_kinase_C_sf"/>
</dbReference>